<gene>
    <name evidence="2" type="ORF">H9804_02180</name>
</gene>
<evidence type="ECO:0000256" key="1">
    <source>
        <dbReference type="SAM" id="SignalP"/>
    </source>
</evidence>
<dbReference type="Proteomes" id="UP000824176">
    <property type="component" value="Unassembled WGS sequence"/>
</dbReference>
<dbReference type="EMBL" id="DXAQ01000032">
    <property type="protein sequence ID" value="HIZ88726.1"/>
    <property type="molecule type" value="Genomic_DNA"/>
</dbReference>
<feature type="signal peptide" evidence="1">
    <location>
        <begin position="1"/>
        <end position="21"/>
    </location>
</feature>
<dbReference type="PROSITE" id="PS51257">
    <property type="entry name" value="PROKAR_LIPOPROTEIN"/>
    <property type="match status" value="1"/>
</dbReference>
<accession>A0A9D2GT40</accession>
<dbReference type="Gene3D" id="2.60.40.10">
    <property type="entry name" value="Immunoglobulins"/>
    <property type="match status" value="1"/>
</dbReference>
<comment type="caution">
    <text evidence="2">The sequence shown here is derived from an EMBL/GenBank/DDBJ whole genome shotgun (WGS) entry which is preliminary data.</text>
</comment>
<name>A0A9D2GT40_9BACT</name>
<reference evidence="2" key="2">
    <citation type="submission" date="2021-04" db="EMBL/GenBank/DDBJ databases">
        <authorList>
            <person name="Gilroy R."/>
        </authorList>
    </citation>
    <scope>NUCLEOTIDE SEQUENCE</scope>
    <source>
        <strain evidence="2">ChiW4-1371</strain>
    </source>
</reference>
<reference evidence="2" key="1">
    <citation type="journal article" date="2021" name="PeerJ">
        <title>Extensive microbial diversity within the chicken gut microbiome revealed by metagenomics and culture.</title>
        <authorList>
            <person name="Gilroy R."/>
            <person name="Ravi A."/>
            <person name="Getino M."/>
            <person name="Pursley I."/>
            <person name="Horton D.L."/>
            <person name="Alikhan N.F."/>
            <person name="Baker D."/>
            <person name="Gharbi K."/>
            <person name="Hall N."/>
            <person name="Watson M."/>
            <person name="Adriaenssens E.M."/>
            <person name="Foster-Nyarko E."/>
            <person name="Jarju S."/>
            <person name="Secka A."/>
            <person name="Antonio M."/>
            <person name="Oren A."/>
            <person name="Chaudhuri R.R."/>
            <person name="La Ragione R."/>
            <person name="Hildebrand F."/>
            <person name="Pallen M.J."/>
        </authorList>
    </citation>
    <scope>NUCLEOTIDE SEQUENCE</scope>
    <source>
        <strain evidence="2">ChiW4-1371</strain>
    </source>
</reference>
<evidence type="ECO:0000313" key="3">
    <source>
        <dbReference type="Proteomes" id="UP000824176"/>
    </source>
</evidence>
<protein>
    <submittedName>
        <fullName evidence="2">Uncharacterized protein</fullName>
    </submittedName>
</protein>
<dbReference type="AlphaFoldDB" id="A0A9D2GT40"/>
<proteinExistence type="predicted"/>
<dbReference type="InterPro" id="IPR013783">
    <property type="entry name" value="Ig-like_fold"/>
</dbReference>
<feature type="chain" id="PRO_5038736408" evidence="1">
    <location>
        <begin position="22"/>
        <end position="423"/>
    </location>
</feature>
<keyword evidence="1" id="KW-0732">Signal</keyword>
<organism evidence="2 3">
    <name type="scientific">Candidatus Mucispirillum faecigallinarum</name>
    <dbReference type="NCBI Taxonomy" id="2838699"/>
    <lineage>
        <taxon>Bacteria</taxon>
        <taxon>Pseudomonadati</taxon>
        <taxon>Deferribacterota</taxon>
        <taxon>Deferribacteres</taxon>
        <taxon>Deferribacterales</taxon>
        <taxon>Mucispirillaceae</taxon>
        <taxon>Mucispirillum</taxon>
    </lineage>
</organism>
<evidence type="ECO:0000313" key="2">
    <source>
        <dbReference type="EMBL" id="HIZ88726.1"/>
    </source>
</evidence>
<sequence>MKKLQNLIFACLLTLGLAACANDDKSSNAAPIINTDEEVTESFEAKLNESAEKTITFTNPHLTDADLEVSIYNNESSIEIDTASSTCDSVTNNYGNYTIKSRLAAGGSCKIKYTYTPTQFATKALELNIDYHKVYEAVCPTPNYVPSLEQAMTRNKYVNMTIYNYAVDSNGTKSPDIINVEINLEWYVSGNLMNYTNPAPYSQTFNLPAKKGEYLFNNYGIELTSNNNNCSISGSTLTVNNDVNNDNGCSITYSTTIDNITSIQFSPKEEANPYYNVNVNINSNYTYNLLSAPYYNTFGPEYFATNLSGDTYIDAGLLSNNEKITSYEITGTNKDKFKVASTKHNGCKVTDTEISIPAEQENCFFTVEIADIKESGDFTATLNTTSSTNGSQTYNIQGEVSLLLNDKLSTYCQQNTQSKKLFN</sequence>